<comment type="caution">
    <text evidence="1">The sequence shown here is derived from an EMBL/GenBank/DDBJ whole genome shotgun (WGS) entry which is preliminary data.</text>
</comment>
<dbReference type="EMBL" id="BAABDQ010000024">
    <property type="protein sequence ID" value="GAA3587749.1"/>
    <property type="molecule type" value="Genomic_DNA"/>
</dbReference>
<name>A0ABP6YU22_9ACTN</name>
<sequence>MTPNARGPSGRLLLAPVTITATKPLLPTHIKGFLWMDTLYRATRPVRDLEYYWNPRAANLTGQTIQFWDYLDRHHADLDHDALPTDELGRLYVRFHASGDARPMDRLRHYTERVEQEGWVHPSTQATTRDWKRQLDLLGVHDPGLTADRPAAASIDETVELLARRHLCVDHRRHGGPAYLDGTRWGMPLRTVIGADGHANYLLVILRDLLPRLAGGDEVLLVYDDDLAHDYALLARVLGVMGARPHRLPLGRVPIGGAVRSSRHGGWDGHSIGRLAELCLREFDQAAYRLGMRLFFIGMLKRTSSEPFRLDLLHRALSRAGRMVREAGEGCDLPAFLRGFATPAGWTDPYRLTDFLFARRAPAALLDQVYL</sequence>
<dbReference type="RefSeq" id="WP_345570672.1">
    <property type="nucleotide sequence ID" value="NZ_BAABDQ010000024.1"/>
</dbReference>
<proteinExistence type="predicted"/>
<dbReference type="Proteomes" id="UP001500630">
    <property type="component" value="Unassembled WGS sequence"/>
</dbReference>
<protein>
    <submittedName>
        <fullName evidence="1">Uncharacterized protein</fullName>
    </submittedName>
</protein>
<gene>
    <name evidence="1" type="ORF">GCM10022419_082520</name>
</gene>
<keyword evidence="2" id="KW-1185">Reference proteome</keyword>
<accession>A0ABP6YU22</accession>
<organism evidence="1 2">
    <name type="scientific">Nonomuraea rosea</name>
    <dbReference type="NCBI Taxonomy" id="638574"/>
    <lineage>
        <taxon>Bacteria</taxon>
        <taxon>Bacillati</taxon>
        <taxon>Actinomycetota</taxon>
        <taxon>Actinomycetes</taxon>
        <taxon>Streptosporangiales</taxon>
        <taxon>Streptosporangiaceae</taxon>
        <taxon>Nonomuraea</taxon>
    </lineage>
</organism>
<evidence type="ECO:0000313" key="2">
    <source>
        <dbReference type="Proteomes" id="UP001500630"/>
    </source>
</evidence>
<reference evidence="2" key="1">
    <citation type="journal article" date="2019" name="Int. J. Syst. Evol. Microbiol.">
        <title>The Global Catalogue of Microorganisms (GCM) 10K type strain sequencing project: providing services to taxonomists for standard genome sequencing and annotation.</title>
        <authorList>
            <consortium name="The Broad Institute Genomics Platform"/>
            <consortium name="The Broad Institute Genome Sequencing Center for Infectious Disease"/>
            <person name="Wu L."/>
            <person name="Ma J."/>
        </authorList>
    </citation>
    <scope>NUCLEOTIDE SEQUENCE [LARGE SCALE GENOMIC DNA]</scope>
    <source>
        <strain evidence="2">JCM 17326</strain>
    </source>
</reference>
<evidence type="ECO:0000313" key="1">
    <source>
        <dbReference type="EMBL" id="GAA3587749.1"/>
    </source>
</evidence>